<gene>
    <name evidence="1" type="ORF">LCGC14_1755050</name>
</gene>
<proteinExistence type="predicted"/>
<evidence type="ECO:0000313" key="1">
    <source>
        <dbReference type="EMBL" id="KKM05344.1"/>
    </source>
</evidence>
<reference evidence="1" key="1">
    <citation type="journal article" date="2015" name="Nature">
        <title>Complex archaea that bridge the gap between prokaryotes and eukaryotes.</title>
        <authorList>
            <person name="Spang A."/>
            <person name="Saw J.H."/>
            <person name="Jorgensen S.L."/>
            <person name="Zaremba-Niedzwiedzka K."/>
            <person name="Martijn J."/>
            <person name="Lind A.E."/>
            <person name="van Eijk R."/>
            <person name="Schleper C."/>
            <person name="Guy L."/>
            <person name="Ettema T.J."/>
        </authorList>
    </citation>
    <scope>NUCLEOTIDE SEQUENCE</scope>
</reference>
<feature type="non-terminal residue" evidence="1">
    <location>
        <position position="1"/>
    </location>
</feature>
<organism evidence="1">
    <name type="scientific">marine sediment metagenome</name>
    <dbReference type="NCBI Taxonomy" id="412755"/>
    <lineage>
        <taxon>unclassified sequences</taxon>
        <taxon>metagenomes</taxon>
        <taxon>ecological metagenomes</taxon>
    </lineage>
</organism>
<accession>A0A0F9H2T6</accession>
<comment type="caution">
    <text evidence="1">The sequence shown here is derived from an EMBL/GenBank/DDBJ whole genome shotgun (WGS) entry which is preliminary data.</text>
</comment>
<name>A0A0F9H2T6_9ZZZZ</name>
<protein>
    <submittedName>
        <fullName evidence="1">Uncharacterized protein</fullName>
    </submittedName>
</protein>
<dbReference type="EMBL" id="LAZR01016243">
    <property type="protein sequence ID" value="KKM05344.1"/>
    <property type="molecule type" value="Genomic_DNA"/>
</dbReference>
<dbReference type="AlphaFoldDB" id="A0A0F9H2T6"/>
<sequence length="100" mass="11640">TCYYEYNRRKFGGIDIYRDATKEPEPFNYNVDSYGIIKDNATGTRLILTGKERPVNHWTDHIASSLQNVDVYYYKSPRCPICGTIVHPNQLICSKCNWTK</sequence>